<feature type="region of interest" description="Disordered" evidence="1">
    <location>
        <begin position="86"/>
        <end position="119"/>
    </location>
</feature>
<dbReference type="EMBL" id="AP026798">
    <property type="protein sequence ID" value="BDR52128.1"/>
    <property type="molecule type" value="Genomic_DNA"/>
</dbReference>
<dbReference type="CDD" id="cd07344">
    <property type="entry name" value="M48_yhfN_like"/>
    <property type="match status" value="1"/>
</dbReference>
<feature type="domain" description="YgjP-like metallopeptidase" evidence="2">
    <location>
        <begin position="39"/>
        <end position="84"/>
    </location>
</feature>
<gene>
    <name evidence="3" type="ORF">KIM372_00350</name>
</gene>
<evidence type="ECO:0000259" key="2">
    <source>
        <dbReference type="Pfam" id="PF01863"/>
    </source>
</evidence>
<dbReference type="InterPro" id="IPR053136">
    <property type="entry name" value="UTP_pyrophosphatase-like"/>
</dbReference>
<evidence type="ECO:0000313" key="4">
    <source>
        <dbReference type="Proteomes" id="UP001321766"/>
    </source>
</evidence>
<dbReference type="PANTHER" id="PTHR30399:SF1">
    <property type="entry name" value="UTP PYROPHOSPHATASE"/>
    <property type="match status" value="1"/>
</dbReference>
<dbReference type="Proteomes" id="UP001321766">
    <property type="component" value="Chromosome"/>
</dbReference>
<feature type="domain" description="YgjP-like metallopeptidase" evidence="2">
    <location>
        <begin position="126"/>
        <end position="225"/>
    </location>
</feature>
<keyword evidence="4" id="KW-1185">Reference proteome</keyword>
<protein>
    <recommendedName>
        <fullName evidence="2">YgjP-like metallopeptidase domain-containing protein</fullName>
    </recommendedName>
</protein>
<accession>A0ABN6SA80</accession>
<name>A0ABN6SA80_9BIFI</name>
<evidence type="ECO:0000256" key="1">
    <source>
        <dbReference type="SAM" id="MobiDB-lite"/>
    </source>
</evidence>
<proteinExistence type="predicted"/>
<organism evidence="3 4">
    <name type="scientific">Bombiscardovia nodaiensis</name>
    <dbReference type="NCBI Taxonomy" id="2932181"/>
    <lineage>
        <taxon>Bacteria</taxon>
        <taxon>Bacillati</taxon>
        <taxon>Actinomycetota</taxon>
        <taxon>Actinomycetes</taxon>
        <taxon>Bifidobacteriales</taxon>
        <taxon>Bifidobacteriaceae</taxon>
        <taxon>Bombiscardovia</taxon>
    </lineage>
</organism>
<evidence type="ECO:0000313" key="3">
    <source>
        <dbReference type="EMBL" id="BDR52128.1"/>
    </source>
</evidence>
<dbReference type="Gene3D" id="3.30.2010.10">
    <property type="entry name" value="Metalloproteases ('zincins'), catalytic domain"/>
    <property type="match status" value="1"/>
</dbReference>
<dbReference type="InterPro" id="IPR002725">
    <property type="entry name" value="YgjP-like_metallopeptidase"/>
</dbReference>
<dbReference type="Pfam" id="PF01863">
    <property type="entry name" value="YgjP-like"/>
    <property type="match status" value="2"/>
</dbReference>
<dbReference type="PANTHER" id="PTHR30399">
    <property type="entry name" value="UNCHARACTERIZED PROTEIN YGJP"/>
    <property type="match status" value="1"/>
</dbReference>
<sequence>MLVSCAATRNRAPKSGEISREWLQVGTERVLLVRKRIKNLYLRVKPPDGRIEVTAPPRLSEAEIRRFVSSRQAWIRQARSRIARSGSAFGQGSGVGNRVENGHCERGSGPRAGEPGGLSQERIEQARQIIAGQLPALLDKWVPVVGLGPSAITLRRMTTRWGSCTPATRRIRLNLELAWMDPKFLEYVLVHELTHLRASGHGAHFQSLMSSYLPEWRILRRQLNQYMIV</sequence>
<reference evidence="3 4" key="1">
    <citation type="journal article" date="2023" name="Microbiol. Spectr.">
        <title>Symbiosis of Carpenter Bees with Uncharacterized Lactic Acid Bacteria Showing NAD Auxotrophy.</title>
        <authorList>
            <person name="Kawasaki S."/>
            <person name="Ozawa K."/>
            <person name="Mori T."/>
            <person name="Yamamoto A."/>
            <person name="Ito M."/>
            <person name="Ohkuma M."/>
            <person name="Sakamoto M."/>
            <person name="Matsutani M."/>
        </authorList>
    </citation>
    <scope>NUCLEOTIDE SEQUENCE [LARGE SCALE GENOMIC DNA]</scope>
    <source>
        <strain evidence="3 4">Kim37-2</strain>
    </source>
</reference>